<feature type="chain" id="PRO_5010840352" evidence="1">
    <location>
        <begin position="32"/>
        <end position="163"/>
    </location>
</feature>
<evidence type="ECO:0000256" key="1">
    <source>
        <dbReference type="SAM" id="SignalP"/>
    </source>
</evidence>
<organism evidence="3 5">
    <name type="scientific">Stigmatella aurantiaca (strain DW4/3-1)</name>
    <dbReference type="NCBI Taxonomy" id="378806"/>
    <lineage>
        <taxon>Bacteria</taxon>
        <taxon>Pseudomonadati</taxon>
        <taxon>Myxococcota</taxon>
        <taxon>Myxococcia</taxon>
        <taxon>Myxococcales</taxon>
        <taxon>Cystobacterineae</taxon>
        <taxon>Archangiaceae</taxon>
        <taxon>Stigmatella</taxon>
    </lineage>
</organism>
<dbReference type="RefSeq" id="WP_002612135.1">
    <property type="nucleotide sequence ID" value="NC_014623.1"/>
</dbReference>
<dbReference type="Gene3D" id="3.20.20.190">
    <property type="entry name" value="Phosphatidylinositol (PI) phosphodiesterase"/>
    <property type="match status" value="1"/>
</dbReference>
<evidence type="ECO:0000313" key="2">
    <source>
        <dbReference type="EMBL" id="ADO75506.1"/>
    </source>
</evidence>
<dbReference type="Proteomes" id="UP000032702">
    <property type="component" value="Unassembled WGS sequence"/>
</dbReference>
<dbReference type="eggNOG" id="COG0823">
    <property type="taxonomic scope" value="Bacteria"/>
</dbReference>
<proteinExistence type="predicted"/>
<protein>
    <submittedName>
        <fullName evidence="3">1-phosphatidylinositol phosphodiesterase</fullName>
        <ecNumber evidence="3">4.6.1.13</ecNumber>
    </submittedName>
</protein>
<keyword evidence="3" id="KW-0456">Lyase</keyword>
<name>Q098U8_STIAD</name>
<gene>
    <name evidence="2" type="ordered locus">STAUR_7751</name>
    <name evidence="3" type="ORF">STIAU_5861</name>
</gene>
<dbReference type="InterPro" id="IPR017946">
    <property type="entry name" value="PLC-like_Pdiesterase_TIM-brl"/>
</dbReference>
<dbReference type="EMBL" id="CP002271">
    <property type="protein sequence ID" value="ADO75506.1"/>
    <property type="molecule type" value="Genomic_DNA"/>
</dbReference>
<reference evidence="3 5" key="1">
    <citation type="submission" date="2006-04" db="EMBL/GenBank/DDBJ databases">
        <authorList>
            <person name="Nierman W.C."/>
        </authorList>
    </citation>
    <scope>NUCLEOTIDE SEQUENCE [LARGE SCALE GENOMIC DNA]</scope>
    <source>
        <strain evidence="3 5">DW4/3-1</strain>
    </source>
</reference>
<reference evidence="2 4" key="2">
    <citation type="journal article" date="2011" name="Mol. Biol. Evol.">
        <title>Comparative genomic analysis of fruiting body formation in Myxococcales.</title>
        <authorList>
            <person name="Huntley S."/>
            <person name="Hamann N."/>
            <person name="Wegener-Feldbrugge S."/>
            <person name="Treuner-Lange A."/>
            <person name="Kube M."/>
            <person name="Reinhardt R."/>
            <person name="Klages S."/>
            <person name="Muller R."/>
            <person name="Ronning C.M."/>
            <person name="Nierman W.C."/>
            <person name="Sogaard-Andersen L."/>
        </authorList>
    </citation>
    <scope>NUCLEOTIDE SEQUENCE [LARGE SCALE GENOMIC DNA]</scope>
    <source>
        <strain evidence="2 4">DW4/3-1</strain>
    </source>
</reference>
<dbReference type="EMBL" id="AAMD01000019">
    <property type="protein sequence ID" value="EAU68256.1"/>
    <property type="molecule type" value="Genomic_DNA"/>
</dbReference>
<dbReference type="AlphaFoldDB" id="Q098U8"/>
<dbReference type="GO" id="GO:0006629">
    <property type="term" value="P:lipid metabolic process"/>
    <property type="evidence" value="ECO:0007669"/>
    <property type="project" value="InterPro"/>
</dbReference>
<dbReference type="Proteomes" id="UP000001351">
    <property type="component" value="Chromosome"/>
</dbReference>
<evidence type="ECO:0000313" key="5">
    <source>
        <dbReference type="Proteomes" id="UP000032702"/>
    </source>
</evidence>
<dbReference type="EC" id="4.6.1.13" evidence="3"/>
<dbReference type="OrthoDB" id="7191982at2"/>
<evidence type="ECO:0000313" key="4">
    <source>
        <dbReference type="Proteomes" id="UP000001351"/>
    </source>
</evidence>
<accession>Q098U8</accession>
<keyword evidence="1" id="KW-0732">Signal</keyword>
<dbReference type="PROSITE" id="PS50007">
    <property type="entry name" value="PIPLC_X_DOMAIN"/>
    <property type="match status" value="1"/>
</dbReference>
<feature type="signal peptide" evidence="1">
    <location>
        <begin position="1"/>
        <end position="31"/>
    </location>
</feature>
<keyword evidence="4" id="KW-1185">Reference proteome</keyword>
<dbReference type="GO" id="GO:0008081">
    <property type="term" value="F:phosphoric diester hydrolase activity"/>
    <property type="evidence" value="ECO:0007669"/>
    <property type="project" value="InterPro"/>
</dbReference>
<dbReference type="STRING" id="378806.STAUR_7751"/>
<dbReference type="HOGENOM" id="CLU_1626069_0_0_7"/>
<dbReference type="GO" id="GO:0004436">
    <property type="term" value="F:phosphatidylinositol diacylglycerol-lyase activity"/>
    <property type="evidence" value="ECO:0007669"/>
    <property type="project" value="UniProtKB-EC"/>
</dbReference>
<dbReference type="SUPFAM" id="SSF51695">
    <property type="entry name" value="PLC-like phosphodiesterases"/>
    <property type="match status" value="1"/>
</dbReference>
<dbReference type="KEGG" id="sur:STAUR_7751"/>
<sequence length="163" mass="18407">MSLQHPPSPHRATASLLLSLFTVLAPLHLAAASNSDWIDTNFDNVLLSVRQFLINHPAETILMRVKEEHSPESTTRSFAETFEWYRDQPDYAPIIWRGTTVPSLGQVRGKIVIIDDFSAGESYGIRWGELAIQDAYDFTDTDLQWELVRNHLLAAKTGDINTL</sequence>
<evidence type="ECO:0000313" key="3">
    <source>
        <dbReference type="EMBL" id="EAU68256.1"/>
    </source>
</evidence>